<dbReference type="Proteomes" id="UP000501793">
    <property type="component" value="Chromosome"/>
</dbReference>
<proteinExistence type="predicted"/>
<accession>A0ACA8ZCT9</accession>
<evidence type="ECO:0000313" key="1">
    <source>
        <dbReference type="EMBL" id="CAB3394776.1"/>
    </source>
</evidence>
<protein>
    <submittedName>
        <fullName evidence="1">Uncharacterized protein</fullName>
    </submittedName>
</protein>
<organism evidence="1 2">
    <name type="scientific">Kyrpidia spormannii</name>
    <dbReference type="NCBI Taxonomy" id="2055160"/>
    <lineage>
        <taxon>Bacteria</taxon>
        <taxon>Bacillati</taxon>
        <taxon>Bacillota</taxon>
        <taxon>Bacilli</taxon>
        <taxon>Bacillales</taxon>
        <taxon>Alicyclobacillaceae</taxon>
        <taxon>Kyrpidia</taxon>
    </lineage>
</organism>
<name>A0ACA8ZCT9_9BACL</name>
<sequence>MLFVRDIVVLELVCDYLIRVRKTLRWGESTRNGSRPGEHLKDWPCETTGPCSAPIMTI</sequence>
<gene>
    <name evidence="1" type="ORF">FAVT5_3051</name>
</gene>
<dbReference type="EMBL" id="LR792684">
    <property type="protein sequence ID" value="CAB3394776.1"/>
    <property type="molecule type" value="Genomic_DNA"/>
</dbReference>
<keyword evidence="2" id="KW-1185">Reference proteome</keyword>
<reference evidence="1" key="1">
    <citation type="submission" date="2020-04" db="EMBL/GenBank/DDBJ databases">
        <authorList>
            <person name="Hogendoorn C."/>
        </authorList>
    </citation>
    <scope>NUCLEOTIDE SEQUENCE</scope>
    <source>
        <strain evidence="1">FAVT5</strain>
    </source>
</reference>
<evidence type="ECO:0000313" key="2">
    <source>
        <dbReference type="Proteomes" id="UP000501793"/>
    </source>
</evidence>